<feature type="transmembrane region" description="Helical" evidence="1">
    <location>
        <begin position="20"/>
        <end position="42"/>
    </location>
</feature>
<keyword evidence="1" id="KW-1133">Transmembrane helix</keyword>
<reference evidence="2 3" key="1">
    <citation type="submission" date="2020-11" db="EMBL/GenBank/DDBJ databases">
        <authorList>
            <person name="Sun Q."/>
        </authorList>
    </citation>
    <scope>NUCLEOTIDE SEQUENCE [LARGE SCALE GENOMIC DNA]</scope>
    <source>
        <strain evidence="2 3">P8398</strain>
    </source>
</reference>
<dbReference type="Proteomes" id="UP000662888">
    <property type="component" value="Chromosome"/>
</dbReference>
<keyword evidence="3" id="KW-1185">Reference proteome</keyword>
<name>A0AA48W912_9BURK</name>
<feature type="transmembrane region" description="Helical" evidence="1">
    <location>
        <begin position="54"/>
        <end position="75"/>
    </location>
</feature>
<dbReference type="RefSeq" id="WP_206087890.1">
    <property type="nucleotide sequence ID" value="NZ_CP065053.1"/>
</dbReference>
<proteinExistence type="predicted"/>
<organism evidence="2 3">
    <name type="scientific">Massilia antarctica</name>
    <dbReference type="NCBI Taxonomy" id="2765360"/>
    <lineage>
        <taxon>Bacteria</taxon>
        <taxon>Pseudomonadati</taxon>
        <taxon>Pseudomonadota</taxon>
        <taxon>Betaproteobacteria</taxon>
        <taxon>Burkholderiales</taxon>
        <taxon>Oxalobacteraceae</taxon>
        <taxon>Telluria group</taxon>
        <taxon>Massilia</taxon>
    </lineage>
</organism>
<accession>A0AA48W912</accession>
<sequence length="82" mass="8743">MNIHQQIALTLNTAADLANWRAWAALAAMIVTIGGMLAMMWFLSSQPTSDARGWLCGGASAAGLVLWRALLPLAVAHGRRGR</sequence>
<protein>
    <submittedName>
        <fullName evidence="2">Uncharacterized protein</fullName>
    </submittedName>
</protein>
<dbReference type="EMBL" id="CP065053">
    <property type="protein sequence ID" value="QPI48255.1"/>
    <property type="molecule type" value="Genomic_DNA"/>
</dbReference>
<evidence type="ECO:0000256" key="1">
    <source>
        <dbReference type="SAM" id="Phobius"/>
    </source>
</evidence>
<keyword evidence="1" id="KW-0472">Membrane</keyword>
<evidence type="ECO:0000313" key="2">
    <source>
        <dbReference type="EMBL" id="QPI48255.1"/>
    </source>
</evidence>
<gene>
    <name evidence="2" type="ORF">IV454_22285</name>
</gene>
<keyword evidence="1" id="KW-0812">Transmembrane</keyword>
<evidence type="ECO:0000313" key="3">
    <source>
        <dbReference type="Proteomes" id="UP000662888"/>
    </source>
</evidence>